<evidence type="ECO:0000256" key="4">
    <source>
        <dbReference type="ARBA" id="ARBA00023157"/>
    </source>
</evidence>
<dbReference type="PRINTS" id="PR00722">
    <property type="entry name" value="CHYMOTRYPSIN"/>
</dbReference>
<dbReference type="Gene3D" id="2.40.10.10">
    <property type="entry name" value="Trypsin-like serine proteases"/>
    <property type="match status" value="2"/>
</dbReference>
<evidence type="ECO:0000256" key="3">
    <source>
        <dbReference type="ARBA" id="ARBA00022729"/>
    </source>
</evidence>
<dbReference type="GO" id="GO:0005576">
    <property type="term" value="C:extracellular region"/>
    <property type="evidence" value="ECO:0007669"/>
    <property type="project" value="UniProtKB-SubCell"/>
</dbReference>
<evidence type="ECO:0000256" key="1">
    <source>
        <dbReference type="ARBA" id="ARBA00004613"/>
    </source>
</evidence>
<evidence type="ECO:0000313" key="7">
    <source>
        <dbReference type="EMBL" id="CUS57911.1"/>
    </source>
</evidence>
<dbReference type="EMBL" id="CZQD01000050">
    <property type="protein sequence ID" value="CUS57911.1"/>
    <property type="molecule type" value="Genomic_DNA"/>
</dbReference>
<keyword evidence="5" id="KW-0325">Glycoprotein</keyword>
<feature type="domain" description="Peptidase S1" evidence="6">
    <location>
        <begin position="21"/>
        <end position="305"/>
    </location>
</feature>
<accession>A0A160U2L3</accession>
<dbReference type="PROSITE" id="PS51257">
    <property type="entry name" value="PROKAR_LIPOPROTEIN"/>
    <property type="match status" value="1"/>
</dbReference>
<keyword evidence="7" id="KW-0645">Protease</keyword>
<protein>
    <submittedName>
        <fullName evidence="7">Secreted trypsin-like serine protease</fullName>
    </submittedName>
</protein>
<sequence length="317" mass="32907">MQRGWKIGIGAGLLALATACVVGGQEADPADWPGMASLQALQGRSVFHECGATMISPEWAITAGHCVEGIRVESNGRAVQYFPDATGRTMERFGPVGLAIGRGSLMDVPSSALFPVSRIVVHPDYDSGNPERGHDLALLRIEGRWEGEVASLDGLTATAIDMTGSYADTLVAGYGKVGETARSEAGTSRTGRHVTAPSLILQEGYVPLVDAQTCQKQTAARISEYGLQDELTGVAVDPQTQICAGAGGVDSCQGDSGGPLMLRSYEHGPVQIGVVSWGLGCARPDSPGIYMRVSAYSGWISAVTGIAPAGDAATAEE</sequence>
<dbReference type="AlphaFoldDB" id="A0A160U2L3"/>
<dbReference type="GO" id="GO:0004252">
    <property type="term" value="F:serine-type endopeptidase activity"/>
    <property type="evidence" value="ECO:0007669"/>
    <property type="project" value="InterPro"/>
</dbReference>
<dbReference type="PANTHER" id="PTHR24253:SF153">
    <property type="entry name" value="SERINE PROTEASE HEPSIN"/>
    <property type="match status" value="1"/>
</dbReference>
<dbReference type="InterPro" id="IPR018114">
    <property type="entry name" value="TRYPSIN_HIS"/>
</dbReference>
<dbReference type="PROSITE" id="PS00135">
    <property type="entry name" value="TRYPSIN_SER"/>
    <property type="match status" value="1"/>
</dbReference>
<dbReference type="InterPro" id="IPR001314">
    <property type="entry name" value="Peptidase_S1A"/>
</dbReference>
<keyword evidence="2" id="KW-0964">Secreted</keyword>
<dbReference type="PANTHER" id="PTHR24253">
    <property type="entry name" value="TRANSMEMBRANE PROTEASE SERINE"/>
    <property type="match status" value="1"/>
</dbReference>
<reference evidence="7" key="1">
    <citation type="submission" date="2015-10" db="EMBL/GenBank/DDBJ databases">
        <authorList>
            <person name="Gilbert D.G."/>
        </authorList>
    </citation>
    <scope>NUCLEOTIDE SEQUENCE</scope>
</reference>
<dbReference type="PROSITE" id="PS00134">
    <property type="entry name" value="TRYPSIN_HIS"/>
    <property type="match status" value="1"/>
</dbReference>
<name>A0A160U2L3_9ZZZZ</name>
<dbReference type="FunFam" id="2.40.10.10:FF:000054">
    <property type="entry name" value="Complement C1r subcomponent"/>
    <property type="match status" value="1"/>
</dbReference>
<dbReference type="Pfam" id="PF00089">
    <property type="entry name" value="Trypsin"/>
    <property type="match status" value="1"/>
</dbReference>
<dbReference type="PROSITE" id="PS50240">
    <property type="entry name" value="TRYPSIN_DOM"/>
    <property type="match status" value="1"/>
</dbReference>
<dbReference type="InterPro" id="IPR043504">
    <property type="entry name" value="Peptidase_S1_PA_chymotrypsin"/>
</dbReference>
<evidence type="ECO:0000259" key="6">
    <source>
        <dbReference type="PROSITE" id="PS50240"/>
    </source>
</evidence>
<dbReference type="InterPro" id="IPR033116">
    <property type="entry name" value="TRYPSIN_SER"/>
</dbReference>
<keyword evidence="4" id="KW-1015">Disulfide bond</keyword>
<dbReference type="CDD" id="cd00190">
    <property type="entry name" value="Tryp_SPc"/>
    <property type="match status" value="1"/>
</dbReference>
<dbReference type="SUPFAM" id="SSF50494">
    <property type="entry name" value="Trypsin-like serine proteases"/>
    <property type="match status" value="1"/>
</dbReference>
<evidence type="ECO:0000256" key="5">
    <source>
        <dbReference type="ARBA" id="ARBA00023180"/>
    </source>
</evidence>
<evidence type="ECO:0000256" key="2">
    <source>
        <dbReference type="ARBA" id="ARBA00022525"/>
    </source>
</evidence>
<dbReference type="GO" id="GO:0006508">
    <property type="term" value="P:proteolysis"/>
    <property type="evidence" value="ECO:0007669"/>
    <property type="project" value="UniProtKB-KW"/>
</dbReference>
<comment type="subcellular location">
    <subcellularLocation>
        <location evidence="1">Secreted</location>
    </subcellularLocation>
</comment>
<keyword evidence="3" id="KW-0732">Signal</keyword>
<dbReference type="InterPro" id="IPR001254">
    <property type="entry name" value="Trypsin_dom"/>
</dbReference>
<proteinExistence type="predicted"/>
<keyword evidence="7" id="KW-0378">Hydrolase</keyword>
<organism evidence="7">
    <name type="scientific">hydrothermal vent metagenome</name>
    <dbReference type="NCBI Taxonomy" id="652676"/>
    <lineage>
        <taxon>unclassified sequences</taxon>
        <taxon>metagenomes</taxon>
        <taxon>ecological metagenomes</taxon>
    </lineage>
</organism>
<dbReference type="SMART" id="SM00020">
    <property type="entry name" value="Tryp_SPc"/>
    <property type="match status" value="1"/>
</dbReference>
<gene>
    <name evidence="7" type="ORF">MGWOODY_Hyp1266</name>
</gene>
<dbReference type="InterPro" id="IPR009003">
    <property type="entry name" value="Peptidase_S1_PA"/>
</dbReference>